<reference evidence="1 2" key="1">
    <citation type="submission" date="2024-03" db="EMBL/GenBank/DDBJ databases">
        <authorList>
            <person name="Gkanogiannis A."/>
            <person name="Becerra Lopez-Lavalle L."/>
        </authorList>
    </citation>
    <scope>NUCLEOTIDE SEQUENCE [LARGE SCALE GENOMIC DNA]</scope>
</reference>
<proteinExistence type="predicted"/>
<dbReference type="EMBL" id="OZ021736">
    <property type="protein sequence ID" value="CAK9314089.1"/>
    <property type="molecule type" value="Genomic_DNA"/>
</dbReference>
<keyword evidence="2" id="KW-1185">Reference proteome</keyword>
<gene>
    <name evidence="1" type="ORF">CITCOLO1_LOCUS5830</name>
</gene>
<sequence length="96" mass="10537">MSGVVGLIWASNSAPSLVKQIYAPLPRWKFVSSFVQCSSLSLSSSSLSSANPYFSSVLHPTRIVFFIFILPGTVSSSSLSHNPDFPFFFFRLGIQD</sequence>
<accession>A0ABP0Y0Z7</accession>
<evidence type="ECO:0000313" key="1">
    <source>
        <dbReference type="EMBL" id="CAK9314089.1"/>
    </source>
</evidence>
<name>A0ABP0Y0Z7_9ROSI</name>
<organism evidence="1 2">
    <name type="scientific">Citrullus colocynthis</name>
    <name type="common">colocynth</name>
    <dbReference type="NCBI Taxonomy" id="252529"/>
    <lineage>
        <taxon>Eukaryota</taxon>
        <taxon>Viridiplantae</taxon>
        <taxon>Streptophyta</taxon>
        <taxon>Embryophyta</taxon>
        <taxon>Tracheophyta</taxon>
        <taxon>Spermatophyta</taxon>
        <taxon>Magnoliopsida</taxon>
        <taxon>eudicotyledons</taxon>
        <taxon>Gunneridae</taxon>
        <taxon>Pentapetalae</taxon>
        <taxon>rosids</taxon>
        <taxon>fabids</taxon>
        <taxon>Cucurbitales</taxon>
        <taxon>Cucurbitaceae</taxon>
        <taxon>Benincaseae</taxon>
        <taxon>Citrullus</taxon>
    </lineage>
</organism>
<protein>
    <submittedName>
        <fullName evidence="1">Uncharacterized protein</fullName>
    </submittedName>
</protein>
<dbReference type="Proteomes" id="UP001642487">
    <property type="component" value="Chromosome 2"/>
</dbReference>
<evidence type="ECO:0000313" key="2">
    <source>
        <dbReference type="Proteomes" id="UP001642487"/>
    </source>
</evidence>